<organism evidence="1 2">
    <name type="scientific">Chitinophaga tropicalis</name>
    <dbReference type="NCBI Taxonomy" id="2683588"/>
    <lineage>
        <taxon>Bacteria</taxon>
        <taxon>Pseudomonadati</taxon>
        <taxon>Bacteroidota</taxon>
        <taxon>Chitinophagia</taxon>
        <taxon>Chitinophagales</taxon>
        <taxon>Chitinophagaceae</taxon>
        <taxon>Chitinophaga</taxon>
    </lineage>
</organism>
<keyword evidence="2" id="KW-1185">Reference proteome</keyword>
<name>A0A7K1UAH5_9BACT</name>
<protein>
    <submittedName>
        <fullName evidence="1">Uncharacterized protein</fullName>
    </submittedName>
</protein>
<dbReference type="Proteomes" id="UP000461730">
    <property type="component" value="Unassembled WGS sequence"/>
</dbReference>
<dbReference type="RefSeq" id="WP_198315814.1">
    <property type="nucleotide sequence ID" value="NZ_WRXN01000012.1"/>
</dbReference>
<reference evidence="1 2" key="1">
    <citation type="submission" date="2019-12" db="EMBL/GenBank/DDBJ databases">
        <title>Chitinophaga sp. strain ysch24 (GDMCC 1.1355), whole genome shotgun sequence.</title>
        <authorList>
            <person name="Zhang X."/>
        </authorList>
    </citation>
    <scope>NUCLEOTIDE SEQUENCE [LARGE SCALE GENOMIC DNA]</scope>
    <source>
        <strain evidence="2">ysch24</strain>
    </source>
</reference>
<proteinExistence type="predicted"/>
<dbReference type="EMBL" id="WRXN01000012">
    <property type="protein sequence ID" value="MVT11306.1"/>
    <property type="molecule type" value="Genomic_DNA"/>
</dbReference>
<dbReference type="AlphaFoldDB" id="A0A7K1UAH5"/>
<comment type="caution">
    <text evidence="1">The sequence shown here is derived from an EMBL/GenBank/DDBJ whole genome shotgun (WGS) entry which is preliminary data.</text>
</comment>
<evidence type="ECO:0000313" key="2">
    <source>
        <dbReference type="Proteomes" id="UP000461730"/>
    </source>
</evidence>
<accession>A0A7K1UAH5</accession>
<evidence type="ECO:0000313" key="1">
    <source>
        <dbReference type="EMBL" id="MVT11306.1"/>
    </source>
</evidence>
<sequence length="86" mass="9870">MSTVKLFSNTTYASQPPINLINQFLSCYDDIEDVRRVMQEIVDTAMTSPQADSWTTEERADAIFFCKLMTQMAEAVMKIYMPYVLA</sequence>
<gene>
    <name evidence="1" type="ORF">GO493_23760</name>
</gene>